<dbReference type="PANTHER" id="PTHR43399">
    <property type="entry name" value="SUBTILISIN-RELATED"/>
    <property type="match status" value="1"/>
</dbReference>
<feature type="active site" description="Charge relay system" evidence="2">
    <location>
        <position position="584"/>
    </location>
</feature>
<organism evidence="7 8">
    <name type="scientific">Phialocephala subalpina</name>
    <dbReference type="NCBI Taxonomy" id="576137"/>
    <lineage>
        <taxon>Eukaryota</taxon>
        <taxon>Fungi</taxon>
        <taxon>Dikarya</taxon>
        <taxon>Ascomycota</taxon>
        <taxon>Pezizomycotina</taxon>
        <taxon>Leotiomycetes</taxon>
        <taxon>Helotiales</taxon>
        <taxon>Mollisiaceae</taxon>
        <taxon>Phialocephala</taxon>
        <taxon>Phialocephala fortinii species complex</taxon>
    </lineage>
</organism>
<dbReference type="CDD" id="cd00306">
    <property type="entry name" value="Peptidases_S8_S53"/>
    <property type="match status" value="1"/>
</dbReference>
<protein>
    <submittedName>
        <fullName evidence="7">Uncharacterized protein</fullName>
    </submittedName>
</protein>
<sequence length="878" mass="98577">MSVDYSEDEWVEDNWEDDDLIADAAGEIAEAAQQCISQPGGFHKALHNTFNSIKLFGFSAFIKTANIDEQLGAMSEMRDVIAQTLGQQATAQSTAQSVRSFARQLTSDPGSPSNQAAIKNITEYLSPRDTSSDNVSQHSEHPKNRRSTKRFELEEYSKPVTTALHNTFYTSAYLPCTCSGKGGALSEEYVCALRLDGYQHVPGDGNHCFFDSVIAGKDDESHQWTPIQFQLPKETREEVRVGLPADPADIKNESSTHKFSFTALDDFCKILTWNIRCFRIHVTKSFETHRFCWRDEKSFSNIFPKQGEPMLLSTALKQDELSARHKIFLAFTISKAFWQYYDSDWMNEEWSLETIQLLRTNSLESEAPFLKIRSTESKDSTYRDHESEGTSGGVPHLHPYPYILNLGLLLVQLGSITLDRTTITTNATYLTGTMKNNDLCISCCTEISADSAWPTIELPAKDKPRYRHIVEECLPTQSKVPKPLFEEHLDAVGRRSALKDHVVRPLFELFQDMADPDETAFQPPKVAQSNEPPVLQAEDSANKAPKTQSDLAWDWLNNITNSWLHGHVSAKIKDFKIPKIAIIDTGFDGGARFVDRKLKQRLNMLSATEMKKYNWKDYWQSETVPQDSDGHGTAMLSIVHRIAPFADVCVARIAGKDEDLKRDPKMTSNNLAKAILWAVEEQDADIVSLSLGWEQEQSVDKNRVISNAISTALSHRNQNLLIFAAASNLGGSKRELFPANHQTVFSIRGTNTKGKHEEFNPSLPERGGKVFGTLGLEVPASNRRREAPQYINKTGTSVATAVAAGIAAIIVGYINIHDKKGSWDNIRMFEGFQNLLYKLSTEPEERKRFITLDNHSKEEDQVDFETALNTASNSKQGK</sequence>
<feature type="domain" description="DUF7580" evidence="6">
    <location>
        <begin position="303"/>
        <end position="506"/>
    </location>
</feature>
<feature type="region of interest" description="Disordered" evidence="3">
    <location>
        <begin position="126"/>
        <end position="153"/>
    </location>
</feature>
<dbReference type="SUPFAM" id="SSF52743">
    <property type="entry name" value="Subtilisin-like"/>
    <property type="match status" value="1"/>
</dbReference>
<keyword evidence="2" id="KW-0378">Hydrolase</keyword>
<keyword evidence="8" id="KW-1185">Reference proteome</keyword>
<evidence type="ECO:0000313" key="8">
    <source>
        <dbReference type="Proteomes" id="UP000184330"/>
    </source>
</evidence>
<evidence type="ECO:0000256" key="3">
    <source>
        <dbReference type="SAM" id="MobiDB-lite"/>
    </source>
</evidence>
<dbReference type="OrthoDB" id="206201at2759"/>
<dbReference type="Pfam" id="PF00082">
    <property type="entry name" value="Peptidase_S8"/>
    <property type="match status" value="1"/>
</dbReference>
<evidence type="ECO:0000259" key="6">
    <source>
        <dbReference type="Pfam" id="PF24476"/>
    </source>
</evidence>
<gene>
    <name evidence="7" type="ORF">PAC_17002</name>
</gene>
<dbReference type="InterPro" id="IPR000209">
    <property type="entry name" value="Peptidase_S8/S53_dom"/>
</dbReference>
<dbReference type="EMBL" id="FJOG01000041">
    <property type="protein sequence ID" value="CZR67103.1"/>
    <property type="molecule type" value="Genomic_DNA"/>
</dbReference>
<evidence type="ECO:0000259" key="5">
    <source>
        <dbReference type="Pfam" id="PF00082"/>
    </source>
</evidence>
<dbReference type="InterPro" id="IPR056002">
    <property type="entry name" value="DUF7580"/>
</dbReference>
<dbReference type="PANTHER" id="PTHR43399:SF4">
    <property type="entry name" value="CELL WALL-ASSOCIATED PROTEASE"/>
    <property type="match status" value="1"/>
</dbReference>
<keyword evidence="4" id="KW-0472">Membrane</keyword>
<dbReference type="InterPro" id="IPR051048">
    <property type="entry name" value="Peptidase_S8/S53_subtilisin"/>
</dbReference>
<dbReference type="PROSITE" id="PS51892">
    <property type="entry name" value="SUBTILASE"/>
    <property type="match status" value="1"/>
</dbReference>
<evidence type="ECO:0000256" key="1">
    <source>
        <dbReference type="ARBA" id="ARBA00011073"/>
    </source>
</evidence>
<dbReference type="STRING" id="576137.A0A1L7XQ01"/>
<reference evidence="7 8" key="1">
    <citation type="submission" date="2016-03" db="EMBL/GenBank/DDBJ databases">
        <authorList>
            <person name="Ploux O."/>
        </authorList>
    </citation>
    <scope>NUCLEOTIDE SEQUENCE [LARGE SCALE GENOMIC DNA]</scope>
    <source>
        <strain evidence="7 8">UAMH 11012</strain>
    </source>
</reference>
<feature type="compositionally biased region" description="Polar residues" evidence="3">
    <location>
        <begin position="128"/>
        <end position="137"/>
    </location>
</feature>
<dbReference type="Gene3D" id="3.40.50.200">
    <property type="entry name" value="Peptidase S8/S53 domain"/>
    <property type="match status" value="1"/>
</dbReference>
<keyword evidence="2" id="KW-0645">Protease</keyword>
<feature type="domain" description="Peptidase S8/S53" evidence="5">
    <location>
        <begin position="578"/>
        <end position="824"/>
    </location>
</feature>
<keyword evidence="4" id="KW-1133">Transmembrane helix</keyword>
<feature type="active site" description="Charge relay system" evidence="2">
    <location>
        <position position="631"/>
    </location>
</feature>
<keyword evidence="4" id="KW-0812">Transmembrane</keyword>
<name>A0A1L7XQ01_9HELO</name>
<keyword evidence="2" id="KW-0720">Serine protease</keyword>
<evidence type="ECO:0000313" key="7">
    <source>
        <dbReference type="EMBL" id="CZR67103.1"/>
    </source>
</evidence>
<dbReference type="GO" id="GO:0006508">
    <property type="term" value="P:proteolysis"/>
    <property type="evidence" value="ECO:0007669"/>
    <property type="project" value="UniProtKB-KW"/>
</dbReference>
<feature type="region of interest" description="Disordered" evidence="3">
    <location>
        <begin position="518"/>
        <end position="541"/>
    </location>
</feature>
<evidence type="ECO:0000256" key="2">
    <source>
        <dbReference type="PROSITE-ProRule" id="PRU01240"/>
    </source>
</evidence>
<evidence type="ECO:0000256" key="4">
    <source>
        <dbReference type="SAM" id="Phobius"/>
    </source>
</evidence>
<dbReference type="GO" id="GO:0004252">
    <property type="term" value="F:serine-type endopeptidase activity"/>
    <property type="evidence" value="ECO:0007669"/>
    <property type="project" value="UniProtKB-UniRule"/>
</dbReference>
<feature type="active site" description="Charge relay system" evidence="2">
    <location>
        <position position="797"/>
    </location>
</feature>
<proteinExistence type="inferred from homology"/>
<dbReference type="Proteomes" id="UP000184330">
    <property type="component" value="Unassembled WGS sequence"/>
</dbReference>
<dbReference type="Pfam" id="PF24476">
    <property type="entry name" value="DUF7580"/>
    <property type="match status" value="1"/>
</dbReference>
<dbReference type="InterPro" id="IPR036852">
    <property type="entry name" value="Peptidase_S8/S53_dom_sf"/>
</dbReference>
<comment type="similarity">
    <text evidence="1 2">Belongs to the peptidase S8 family.</text>
</comment>
<dbReference type="AlphaFoldDB" id="A0A1L7XQ01"/>
<feature type="transmembrane region" description="Helical" evidence="4">
    <location>
        <begin position="798"/>
        <end position="816"/>
    </location>
</feature>
<accession>A0A1L7XQ01</accession>